<feature type="compositionally biased region" description="Polar residues" evidence="1">
    <location>
        <begin position="1615"/>
        <end position="1629"/>
    </location>
</feature>
<feature type="compositionally biased region" description="Basic and acidic residues" evidence="1">
    <location>
        <begin position="1632"/>
        <end position="1648"/>
    </location>
</feature>
<proteinExistence type="predicted"/>
<feature type="compositionally biased region" description="Basic and acidic residues" evidence="1">
    <location>
        <begin position="2370"/>
        <end position="2382"/>
    </location>
</feature>
<dbReference type="GO" id="GO:0060271">
    <property type="term" value="P:cilium assembly"/>
    <property type="evidence" value="ECO:0007669"/>
    <property type="project" value="TreeGrafter"/>
</dbReference>
<sequence length="2447" mass="270072">MYWVLCVYICARVTPRFCHRDATFSVMACLCMSLSDLCCLCVKETMEQLQMVLEVVEHAIESMNLGTALFFPRDGTAVCDTARLRVCACPVLQSYGGEETEGSVSSERSSTGSCNIIAISKDLHLELLAIQHRVALKLLEASTGEPSKADSKRSLTPRENVENPAANTERARAEAALLEKIGKNKISKAMFLMQKALLSHKKDPNSSEATQLLEEALTLVEKTEVEEKRLIGARACTQAEEKEGPEGRSKVPPPPILLSRTHHSMTFAPAPYALNKQVRWYNLYGREAKGINLKVRLGDCSLPGTGEQVPALGEPVLWVDGLEPNRTYVFAVAAYDAKGKLIGGAIGETTRPLLASLPLPLLTAWAFLAQVAYQTGLHALVERACGELWAHFTHGPLPRKEAQLEPEPYSSLDGLSVIRLCSEALQHSSPLLLQLFLKSIFMQTDIHVQEGALYCDVLSDRGPLIWGQVARLAECEHLLVALDLALWLNDTSAALQAVVGCYGLLAPLIYHRVQSEAVVQVVIKCLVVLQEIPGVFHQKHPMSAAESLLHMVACMTYYVSKVLRLSNQHRLAAAMIDRGRKLLQEANDALLAMSKTVPASLHLVPEQKAASNQLGRESSKQLRALEASATMSKIMSISLHDDPTRKRAYDLVVQGDICILYSVIISSSLKTAFHDVMKYKWKPFFLEIAVHLLQRGIEENELELVLKWGQDILGWLSRRNEAYKKGKKSSTVQGKGQDEAEKDLKKYTSSVIKYSKNLAGRASCTDKKWRKQLATLRTQSKDCRESWALNTLRRRLPLMLRRCQQRRHLRRVCSEEAAWRCHLNLKLAVCHLALLYRSLEQWHGLRAQHSYSRLDPMLFSLASVGSLVNWRNAAQHTQTPKTPPPLPKEVPEPLEKMCLQKGKEATPSREAEEESNIVESEVDIDLNTPRTQVTNDSDYGEPSMVSETTVARTIPQHLDSLTKAALHLRRAMVLAHRGAHWTSLQWTCRVLWDQTIAITQLVERGSFQGEPSSLTLDQVYTVVTPLLILAADLLLDMMYRAQLWKAYKEDDNELEASMHFSGSVDDTTLMDFRWLKALVLRVLELLYLQEKWETLAHLALLFNGLTHERYTHAVTPLLVHAQRKLLERVHQFGGPSPPQPHFSRTEKLMGVKITSRNYVGKQLLSAWTSKTGGQESELQRALVLISVPLDVDDALFCFREMAEKGSYAVQTFRHSRTLLLLLLADTQPSFEVPFCKEGTGHSQSMVEFNVDTSAALSIGPVDLSNEDFSAPSSIYSSPLPASQLQTVISSYTNSIKYLQANNLNSLCVLALHDLGNLYFYKGNKRVAHTYWNKALDSALQCSGVLESWDGVSWAGCAPQEVLYHAGIWGCLQGAMISAKIAQYLLTSDVSQRTRCCLLSALLFRTLLGASLPHPQPDWQYSFYVPGPELIPGLDLFSDPLRANLGTAVSSLSFLCHWLYASSHFLKILPPLSLYLHVVGTVCRDPQHVIKGRILKVRVLTEMGLFRAAIREVGTLLRGENILQPHGSFLAVDKQQVKEFDTSKPLLEPCNLEAMGELANWHLNPELALLFGPRMSRRLEVARAQLLLAISSSIHCLPEPQGQNIGAQGYPDALAQYSSSNPELRGSPTSDSDDARTGDRKPVGLWLDPKKENVTPSKVKALLLREVTRILMPLLSSTQLPVPDAEELEVAVEVRLLLSAVSLRQGKAASSADQAVAALHLFQDSPLLGDRNLSPTHKVPSSNLRQSRARSEQGSLMEADLDCGPWLGDLPCVVEASERLGALWLRCRLTVVRALAEHFPGTAIHPGVDSSTKAAKVLEEGLQDTETWCDPETRALLLLQGAILAIHSGRPKDESASLLQEAANLLSDCRCLSTRAALTLATANLQLSELKGPDGYNLHTVIQKLLQQQLSALGEHITLGEGGQVVLLSSLGIRNMYLPQLPLLAKATMHLGRCLVLQAVDPDQWLSAQRTLDSALRVSQASSSRDKELEADILYCRGLVESRLVSLNECQPQDAVDTFLEAISIAQSHSHNLWFVRRCYLEIALVYLQQWEQVCSADHRSPESPSRTEENQQQQPTLSRSLICCELQPLLFSLCLRAAAQVSEAHANRVLLCGVSGGAGGDNVQLSALEFLPEFVSSDLLIPCGGLDEAIKNDSSPSPDDDRSPTGQKHTQLTWIHLARYQAHLLNLHHIATRPVTHGGLEGMCSLGLDSSLTLRLAQLHSFFSACLPSYRKRCCAPKPLTALLKPSTPQPGAPPAADRGVSQAAMRLSPLVCADKEQVCMQWHHPVLDGSSQHQNMALLLFAFHPDPLSALGPTAGAVSQLHCGRLWVSLESLEAIHAQLCCLCAGATVSPSPPASPSVQKQQSSRSSENGRSRDPHTQELQERTRACLAQIRALLKPHSDPTDISKEPPEPDVQSLGDLERCFNPAGGAVVTEAALVSWLASLLL</sequence>
<dbReference type="PANTHER" id="PTHR33487:SF1">
    <property type="entry name" value="CILIA- AND FLAGELLA-ASSOCIATED PROTEIN 54"/>
    <property type="match status" value="1"/>
</dbReference>
<accession>A0A8C9R316</accession>
<dbReference type="OrthoDB" id="2104158at2759"/>
<feature type="region of interest" description="Disordered" evidence="1">
    <location>
        <begin position="145"/>
        <end position="169"/>
    </location>
</feature>
<dbReference type="Ensembl" id="ENSSFOT00015009990.2">
    <property type="protein sequence ID" value="ENSSFOP00015009854.2"/>
    <property type="gene ID" value="ENSSFOG00015006409.2"/>
</dbReference>
<reference evidence="2 3" key="1">
    <citation type="submission" date="2019-04" db="EMBL/GenBank/DDBJ databases">
        <authorList>
            <consortium name="Wellcome Sanger Institute Data Sharing"/>
        </authorList>
    </citation>
    <scope>NUCLEOTIDE SEQUENCE [LARGE SCALE GENOMIC DNA]</scope>
</reference>
<evidence type="ECO:0000313" key="3">
    <source>
        <dbReference type="Proteomes" id="UP000694397"/>
    </source>
</evidence>
<keyword evidence="3" id="KW-1185">Reference proteome</keyword>
<evidence type="ECO:0000256" key="1">
    <source>
        <dbReference type="SAM" id="MobiDB-lite"/>
    </source>
</evidence>
<dbReference type="PANTHER" id="PTHR33487">
    <property type="entry name" value="CILIA- AND FLAGELLA-ASSOCIATED PROTEIN 54"/>
    <property type="match status" value="1"/>
</dbReference>
<dbReference type="Proteomes" id="UP000694397">
    <property type="component" value="Chromosome 2"/>
</dbReference>
<dbReference type="GeneTree" id="ENSGT00940000162446"/>
<feature type="region of interest" description="Disordered" evidence="1">
    <location>
        <begin position="2354"/>
        <end position="2382"/>
    </location>
</feature>
<gene>
    <name evidence="2" type="primary">cfap54</name>
</gene>
<name>A0A8C9R316_SCLFO</name>
<reference evidence="2" key="2">
    <citation type="submission" date="2025-08" db="UniProtKB">
        <authorList>
            <consortium name="Ensembl"/>
        </authorList>
    </citation>
    <scope>IDENTIFICATION</scope>
</reference>
<evidence type="ECO:0000313" key="2">
    <source>
        <dbReference type="Ensembl" id="ENSSFOP00015009854.2"/>
    </source>
</evidence>
<reference evidence="2" key="3">
    <citation type="submission" date="2025-09" db="UniProtKB">
        <authorList>
            <consortium name="Ensembl"/>
        </authorList>
    </citation>
    <scope>IDENTIFICATION</scope>
</reference>
<organism evidence="2 3">
    <name type="scientific">Scleropages formosus</name>
    <name type="common">Asian bonytongue</name>
    <name type="synonym">Osteoglossum formosum</name>
    <dbReference type="NCBI Taxonomy" id="113540"/>
    <lineage>
        <taxon>Eukaryota</taxon>
        <taxon>Metazoa</taxon>
        <taxon>Chordata</taxon>
        <taxon>Craniata</taxon>
        <taxon>Vertebrata</taxon>
        <taxon>Euteleostomi</taxon>
        <taxon>Actinopterygii</taxon>
        <taxon>Neopterygii</taxon>
        <taxon>Teleostei</taxon>
        <taxon>Osteoglossocephala</taxon>
        <taxon>Osteoglossomorpha</taxon>
        <taxon>Osteoglossiformes</taxon>
        <taxon>Osteoglossidae</taxon>
        <taxon>Scleropages</taxon>
    </lineage>
</organism>
<feature type="region of interest" description="Disordered" evidence="1">
    <location>
        <begin position="1615"/>
        <end position="1648"/>
    </location>
</feature>
<protein>
    <recommendedName>
        <fullName evidence="4">Cilia- and flagella-associated protein 54</fullName>
    </recommendedName>
</protein>
<evidence type="ECO:0008006" key="4">
    <source>
        <dbReference type="Google" id="ProtNLM"/>
    </source>
</evidence>